<feature type="domain" description="N-acetyltransferase" evidence="1">
    <location>
        <begin position="22"/>
        <end position="223"/>
    </location>
</feature>
<dbReference type="InterPro" id="IPR000182">
    <property type="entry name" value="GNAT_dom"/>
</dbReference>
<evidence type="ECO:0000259" key="1">
    <source>
        <dbReference type="PROSITE" id="PS51186"/>
    </source>
</evidence>
<evidence type="ECO:0000313" key="3">
    <source>
        <dbReference type="Proteomes" id="UP000794436"/>
    </source>
</evidence>
<organism evidence="2 3">
    <name type="scientific">Pythium oligandrum</name>
    <name type="common">Mycoparasitic fungus</name>
    <dbReference type="NCBI Taxonomy" id="41045"/>
    <lineage>
        <taxon>Eukaryota</taxon>
        <taxon>Sar</taxon>
        <taxon>Stramenopiles</taxon>
        <taxon>Oomycota</taxon>
        <taxon>Peronosporomycetes</taxon>
        <taxon>Pythiales</taxon>
        <taxon>Pythiaceae</taxon>
        <taxon>Pythium</taxon>
    </lineage>
</organism>
<accession>A0A8K1CCN1</accession>
<dbReference type="GO" id="GO:0016747">
    <property type="term" value="F:acyltransferase activity, transferring groups other than amino-acyl groups"/>
    <property type="evidence" value="ECO:0007669"/>
    <property type="project" value="InterPro"/>
</dbReference>
<evidence type="ECO:0000313" key="2">
    <source>
        <dbReference type="EMBL" id="TMW59892.1"/>
    </source>
</evidence>
<dbReference type="Pfam" id="PF13508">
    <property type="entry name" value="Acetyltransf_7"/>
    <property type="match status" value="1"/>
</dbReference>
<sequence>MAIAKKPDTTIAVSEPIDFTQLSVRRATRKEVTRVGEILQDGFHDSSFFACVDLHTTHIKAERYIFKRWSRIVNDYSYVVLYKGQVVGHFAITPANDRGLSFWKLMQYGLYQLPFRHGWTIMTRLFDLLEAESGMRQEIVEQLPPAEILDAFTITSEWRGRGIGTHILRDFILKDRPRMVLFAHKQSDADFYERMGFRTVTQRMVPTSYGREWQNTAMEYVAPAKTA</sequence>
<dbReference type="EMBL" id="SPLM01000109">
    <property type="protein sequence ID" value="TMW59892.1"/>
    <property type="molecule type" value="Genomic_DNA"/>
</dbReference>
<dbReference type="SUPFAM" id="SSF55729">
    <property type="entry name" value="Acyl-CoA N-acyltransferases (Nat)"/>
    <property type="match status" value="1"/>
</dbReference>
<dbReference type="Gene3D" id="3.40.630.30">
    <property type="match status" value="1"/>
</dbReference>
<protein>
    <recommendedName>
        <fullName evidence="1">N-acetyltransferase domain-containing protein</fullName>
    </recommendedName>
</protein>
<dbReference type="InterPro" id="IPR016181">
    <property type="entry name" value="Acyl_CoA_acyltransferase"/>
</dbReference>
<keyword evidence="3" id="KW-1185">Reference proteome</keyword>
<dbReference type="OrthoDB" id="2099750at2759"/>
<proteinExistence type="predicted"/>
<comment type="caution">
    <text evidence="2">The sequence shown here is derived from an EMBL/GenBank/DDBJ whole genome shotgun (WGS) entry which is preliminary data.</text>
</comment>
<dbReference type="AlphaFoldDB" id="A0A8K1CCN1"/>
<dbReference type="PROSITE" id="PS51186">
    <property type="entry name" value="GNAT"/>
    <property type="match status" value="1"/>
</dbReference>
<dbReference type="Proteomes" id="UP000794436">
    <property type="component" value="Unassembled WGS sequence"/>
</dbReference>
<reference evidence="2" key="1">
    <citation type="submission" date="2019-03" db="EMBL/GenBank/DDBJ databases">
        <title>Long read genome sequence of the mycoparasitic Pythium oligandrum ATCC 38472 isolated from sugarbeet rhizosphere.</title>
        <authorList>
            <person name="Gaulin E."/>
        </authorList>
    </citation>
    <scope>NUCLEOTIDE SEQUENCE</scope>
    <source>
        <strain evidence="2">ATCC 38472_TT</strain>
    </source>
</reference>
<gene>
    <name evidence="2" type="ORF">Poli38472_004961</name>
</gene>
<name>A0A8K1CCN1_PYTOL</name>